<sequence length="41" mass="4350">MANAGPLAGKDSARIFHIQHKGVFPGNATVYGKTPIHHPGR</sequence>
<evidence type="ECO:0000313" key="4">
    <source>
        <dbReference type="Proteomes" id="UP000075304"/>
    </source>
</evidence>
<dbReference type="Proteomes" id="UP000075304">
    <property type="component" value="Unassembled WGS sequence"/>
</dbReference>
<evidence type="ECO:0000313" key="1">
    <source>
        <dbReference type="EMBL" id="KYC66904.1"/>
    </source>
</evidence>
<reference evidence="3 4" key="1">
    <citation type="submission" date="2016-01" db="EMBL/GenBank/DDBJ databases">
        <title>Genome Sequences of Twelve Sporeforming Bacillus Species Isolated from Foods.</title>
        <authorList>
            <person name="Berendsen E.M."/>
            <person name="Wells-Bennik M.H."/>
            <person name="Krawcyk A.O."/>
            <person name="De Jong A."/>
            <person name="Holsappel S."/>
            <person name="Eijlander R.T."/>
            <person name="Kuipers O.P."/>
        </authorList>
    </citation>
    <scope>NUCLEOTIDE SEQUENCE [LARGE SCALE GENOMIC DNA]</scope>
    <source>
        <strain evidence="1 3">B4098</strain>
        <strain evidence="2 4">B4099</strain>
    </source>
</reference>
<dbReference type="EMBL" id="LQYI01000070">
    <property type="protein sequence ID" value="KYC67562.1"/>
    <property type="molecule type" value="Genomic_DNA"/>
</dbReference>
<name>A0A150KDW9_HEYCO</name>
<dbReference type="Proteomes" id="UP000075288">
    <property type="component" value="Unassembled WGS sequence"/>
</dbReference>
<gene>
    <name evidence="1" type="ORF">B4098_2241</name>
    <name evidence="2" type="ORF">B4099_2440</name>
</gene>
<protein>
    <submittedName>
        <fullName evidence="2">Uncharacterized protein</fullName>
    </submittedName>
</protein>
<proteinExistence type="predicted"/>
<organism evidence="2 4">
    <name type="scientific">Heyndrickxia coagulans</name>
    <name type="common">Weizmannia coagulans</name>
    <dbReference type="NCBI Taxonomy" id="1398"/>
    <lineage>
        <taxon>Bacteria</taxon>
        <taxon>Bacillati</taxon>
        <taxon>Bacillota</taxon>
        <taxon>Bacilli</taxon>
        <taxon>Bacillales</taxon>
        <taxon>Bacillaceae</taxon>
        <taxon>Heyndrickxia</taxon>
    </lineage>
</organism>
<comment type="caution">
    <text evidence="2">The sequence shown here is derived from an EMBL/GenBank/DDBJ whole genome shotgun (WGS) entry which is preliminary data.</text>
</comment>
<evidence type="ECO:0000313" key="3">
    <source>
        <dbReference type="Proteomes" id="UP000075288"/>
    </source>
</evidence>
<accession>A0A150KDW9</accession>
<dbReference type="AlphaFoldDB" id="A0A150KDW9"/>
<dbReference type="PATRIC" id="fig|1398.25.peg.3597"/>
<dbReference type="EMBL" id="LQYG01000003">
    <property type="protein sequence ID" value="KYC66904.1"/>
    <property type="molecule type" value="Genomic_DNA"/>
</dbReference>
<evidence type="ECO:0000313" key="2">
    <source>
        <dbReference type="EMBL" id="KYC67562.1"/>
    </source>
</evidence>